<dbReference type="Pfam" id="PF17767">
    <property type="entry name" value="NAPRTase_N"/>
    <property type="match status" value="1"/>
</dbReference>
<dbReference type="Proteomes" id="UP001164733">
    <property type="component" value="Chromosome"/>
</dbReference>
<keyword evidence="13" id="KW-0328">Glycosyltransferase</keyword>
<comment type="pathway">
    <text evidence="1 9">Cofactor biosynthesis; NAD(+) biosynthesis; nicotinate D-ribonucleotide from nicotinate: step 1/1.</text>
</comment>
<comment type="catalytic activity">
    <reaction evidence="8 9">
        <text>5-phospho-alpha-D-ribose 1-diphosphate + nicotinate + ATP + H2O = nicotinate beta-D-ribonucleotide + ADP + phosphate + diphosphate</text>
        <dbReference type="Rhea" id="RHEA:36163"/>
        <dbReference type="ChEBI" id="CHEBI:15377"/>
        <dbReference type="ChEBI" id="CHEBI:30616"/>
        <dbReference type="ChEBI" id="CHEBI:32544"/>
        <dbReference type="ChEBI" id="CHEBI:33019"/>
        <dbReference type="ChEBI" id="CHEBI:43474"/>
        <dbReference type="ChEBI" id="CHEBI:57502"/>
        <dbReference type="ChEBI" id="CHEBI:58017"/>
        <dbReference type="ChEBI" id="CHEBI:456216"/>
        <dbReference type="EC" id="6.3.4.21"/>
    </reaction>
</comment>
<name>A0AA47EED2_9CLOT</name>
<dbReference type="GO" id="GO:0034355">
    <property type="term" value="P:NAD+ biosynthetic process via the salvage pathway"/>
    <property type="evidence" value="ECO:0007669"/>
    <property type="project" value="TreeGrafter"/>
</dbReference>
<dbReference type="InterPro" id="IPR041619">
    <property type="entry name" value="NAPRTase_C"/>
</dbReference>
<dbReference type="GO" id="GO:0005829">
    <property type="term" value="C:cytosol"/>
    <property type="evidence" value="ECO:0007669"/>
    <property type="project" value="TreeGrafter"/>
</dbReference>
<organism evidence="13 14">
    <name type="scientific">Clostridium estertheticum</name>
    <dbReference type="NCBI Taxonomy" id="238834"/>
    <lineage>
        <taxon>Bacteria</taxon>
        <taxon>Bacillati</taxon>
        <taxon>Bacillota</taxon>
        <taxon>Clostridia</taxon>
        <taxon>Eubacteriales</taxon>
        <taxon>Clostridiaceae</taxon>
        <taxon>Clostridium</taxon>
    </lineage>
</organism>
<accession>A0AA47EED2</accession>
<dbReference type="GO" id="GO:0047280">
    <property type="term" value="F:nicotinamide phosphoribosyltransferase activity"/>
    <property type="evidence" value="ECO:0007669"/>
    <property type="project" value="UniProtKB-ARBA"/>
</dbReference>
<dbReference type="NCBIfam" id="TIGR01513">
    <property type="entry name" value="NAPRTase_put"/>
    <property type="match status" value="1"/>
</dbReference>
<keyword evidence="6 9" id="KW-0662">Pyridine nucleotide biosynthesis</keyword>
<dbReference type="CDD" id="cd01570">
    <property type="entry name" value="NAPRTase_A"/>
    <property type="match status" value="1"/>
</dbReference>
<comment type="PTM">
    <text evidence="9">Transiently phosphorylated on a His residue during the reaction cycle. Phosphorylation strongly increases the affinity for substrates and increases the rate of nicotinate D-ribonucleotide production. Dephosphorylation regenerates the low-affinity form of the enzyme, leading to product release.</text>
</comment>
<evidence type="ECO:0000313" key="13">
    <source>
        <dbReference type="EMBL" id="WAG58633.1"/>
    </source>
</evidence>
<evidence type="ECO:0000256" key="2">
    <source>
        <dbReference type="ARBA" id="ARBA00010897"/>
    </source>
</evidence>
<feature type="domain" description="Nicotinate/nicotinamide phosphoribosyltransferase" evidence="10">
    <location>
        <begin position="161"/>
        <end position="328"/>
    </location>
</feature>
<evidence type="ECO:0000256" key="8">
    <source>
        <dbReference type="ARBA" id="ARBA00048668"/>
    </source>
</evidence>
<proteinExistence type="inferred from homology"/>
<dbReference type="NCBIfam" id="NF009131">
    <property type="entry name" value="PRK12484.1"/>
    <property type="match status" value="1"/>
</dbReference>
<evidence type="ECO:0000256" key="7">
    <source>
        <dbReference type="ARBA" id="ARBA00022679"/>
    </source>
</evidence>
<evidence type="ECO:0000256" key="5">
    <source>
        <dbReference type="ARBA" id="ARBA00022598"/>
    </source>
</evidence>
<reference evidence="13" key="1">
    <citation type="submission" date="2021-11" db="EMBL/GenBank/DDBJ databases">
        <title>Clostridia strains as spoilage organisms.</title>
        <authorList>
            <person name="Wambui J."/>
            <person name="Stevens M.J.A."/>
            <person name="Stephan R."/>
        </authorList>
    </citation>
    <scope>NUCLEOTIDE SEQUENCE</scope>
    <source>
        <strain evidence="13">CF009</strain>
    </source>
</reference>
<evidence type="ECO:0000256" key="4">
    <source>
        <dbReference type="ARBA" id="ARBA00022553"/>
    </source>
</evidence>
<evidence type="ECO:0000259" key="10">
    <source>
        <dbReference type="Pfam" id="PF04095"/>
    </source>
</evidence>
<keyword evidence="4" id="KW-0597">Phosphoprotein</keyword>
<evidence type="ECO:0000256" key="1">
    <source>
        <dbReference type="ARBA" id="ARBA00004952"/>
    </source>
</evidence>
<keyword evidence="7 9" id="KW-0808">Transferase</keyword>
<evidence type="ECO:0000256" key="3">
    <source>
        <dbReference type="ARBA" id="ARBA00013236"/>
    </source>
</evidence>
<evidence type="ECO:0000259" key="12">
    <source>
        <dbReference type="Pfam" id="PF17956"/>
    </source>
</evidence>
<dbReference type="InterPro" id="IPR006405">
    <property type="entry name" value="Nic_PRibTrfase_pncB"/>
</dbReference>
<dbReference type="RefSeq" id="WP_216124219.1">
    <property type="nucleotide sequence ID" value="NZ_CP086239.1"/>
</dbReference>
<feature type="domain" description="Nicotinate phosphoribosyltransferase N-terminal" evidence="11">
    <location>
        <begin position="15"/>
        <end position="139"/>
    </location>
</feature>
<comment type="similarity">
    <text evidence="2 9">Belongs to the NAPRTase family.</text>
</comment>
<dbReference type="GO" id="GO:0004516">
    <property type="term" value="F:nicotinate phosphoribosyltransferase activity"/>
    <property type="evidence" value="ECO:0007669"/>
    <property type="project" value="UniProtKB-UniRule"/>
</dbReference>
<dbReference type="InterPro" id="IPR041525">
    <property type="entry name" value="N/Namide_PRibTrfase"/>
</dbReference>
<dbReference type="EMBL" id="CP086239">
    <property type="protein sequence ID" value="WAG58633.1"/>
    <property type="molecule type" value="Genomic_DNA"/>
</dbReference>
<keyword evidence="5 9" id="KW-0436">Ligase</keyword>
<evidence type="ECO:0000313" key="14">
    <source>
        <dbReference type="Proteomes" id="UP001164733"/>
    </source>
</evidence>
<dbReference type="AlphaFoldDB" id="A0AA47EED2"/>
<dbReference type="PANTHER" id="PTHR11098">
    <property type="entry name" value="NICOTINATE PHOSPHORIBOSYLTRANSFERASE"/>
    <property type="match status" value="1"/>
</dbReference>
<dbReference type="FunFam" id="3.20.20.70:FF:000076">
    <property type="entry name" value="Nicotinate phosphoribosyltransferase"/>
    <property type="match status" value="1"/>
</dbReference>
<evidence type="ECO:0000256" key="9">
    <source>
        <dbReference type="RuleBase" id="RU365100"/>
    </source>
</evidence>
<dbReference type="EC" id="6.3.4.21" evidence="3 9"/>
<comment type="function">
    <text evidence="9">Catalyzes the first step in the biosynthesis of NAD from nicotinic acid, the ATP-dependent synthesis of beta-nicotinate D-ribonucleotide from nicotinate and 5-phospho-D-ribose 1-phosphate.</text>
</comment>
<protein>
    <recommendedName>
        <fullName evidence="3 9">Nicotinate phosphoribosyltransferase</fullName>
        <ecNumber evidence="3 9">6.3.4.21</ecNumber>
    </recommendedName>
</protein>
<feature type="domain" description="Nicotinate phosphoribosyltransferase C-terminal" evidence="12">
    <location>
        <begin position="368"/>
        <end position="476"/>
    </location>
</feature>
<dbReference type="PANTHER" id="PTHR11098:SF1">
    <property type="entry name" value="NICOTINATE PHOSPHORIBOSYLTRANSFERASE"/>
    <property type="match status" value="1"/>
</dbReference>
<dbReference type="InterPro" id="IPR007229">
    <property type="entry name" value="Nic_PRibTrfase-Fam"/>
</dbReference>
<dbReference type="NCBIfam" id="NF006695">
    <property type="entry name" value="PRK09243.1-2"/>
    <property type="match status" value="1"/>
</dbReference>
<evidence type="ECO:0000259" key="11">
    <source>
        <dbReference type="Pfam" id="PF17767"/>
    </source>
</evidence>
<sequence>MSNEFNIKEERNLSMLMDFYELTMSNGYFVNGATDTIVYFDMFYRKNPDAGGFSIAAGLEQLVVFVKNLKFTRDDVDFLRSKGVLSEEFLEYLLAFKFSGDIYAIPEGTVVFPNEAIVTIKAKVIEAQLIETMLLLTINHQSLIATKASRIVRAAKGRPILELGARRTHGADAAIMGARAAYIGGVSGTATTIADQMYGIPATGTMAHSWIQFFGDEYKAFETYAKTYPDTCTLLVDTYNVITSGIPNAIKVSKDVLEPIGKRLKAIRLDSGDLAYLSKKVRIMLDAAGLTDCKIVASNSLDEFIITELLNQNAKIDIFGVGERLVTAKSEPVFGGVYKLVAVEEEREVVPRIKLSESEEKIINPGYKMCWRLYDKNTHKAIADVITLAGDVINEAAPYTIFDPVLTWKKKKVTNFYAKKLQVPIFLNGECVYGLPTIEEIRDYCKDQVDSIWDEVKRFSNPHKYFVDLSHELWLVKQELIRKYRNLEEKNEK</sequence>
<dbReference type="Pfam" id="PF04095">
    <property type="entry name" value="NAPRTase"/>
    <property type="match status" value="1"/>
</dbReference>
<gene>
    <name evidence="13" type="ORF">LL038_13280</name>
</gene>
<dbReference type="PIRSF" id="PIRSF000484">
    <property type="entry name" value="NAPRT"/>
    <property type="match status" value="1"/>
</dbReference>
<dbReference type="Pfam" id="PF17956">
    <property type="entry name" value="NAPRTase_C"/>
    <property type="match status" value="1"/>
</dbReference>
<evidence type="ECO:0000256" key="6">
    <source>
        <dbReference type="ARBA" id="ARBA00022642"/>
    </source>
</evidence>
<dbReference type="InterPro" id="IPR040727">
    <property type="entry name" value="NAPRTase_N"/>
</dbReference>